<evidence type="ECO:0000259" key="1">
    <source>
        <dbReference type="Pfam" id="PF24035"/>
    </source>
</evidence>
<name>A0A1H9SNH5_9EURY</name>
<feature type="domain" description="DUF7344" evidence="1">
    <location>
        <begin position="25"/>
        <end position="95"/>
    </location>
</feature>
<sequence>MIRCPIIDRDGVERCACNADDILGLLANARRRAVVSVLETTDDDWIGFDRLVAALSAETADVSAETWRIELHHVHLPMLEELGVIEYDGHAGTIRYYRCELLVDVLTAVEATRDRR</sequence>
<organism evidence="2 3">
    <name type="scientific">Natrinema salaciae</name>
    <dbReference type="NCBI Taxonomy" id="1186196"/>
    <lineage>
        <taxon>Archaea</taxon>
        <taxon>Methanobacteriati</taxon>
        <taxon>Methanobacteriota</taxon>
        <taxon>Stenosarchaea group</taxon>
        <taxon>Halobacteria</taxon>
        <taxon>Halobacteriales</taxon>
        <taxon>Natrialbaceae</taxon>
        <taxon>Natrinema</taxon>
    </lineage>
</organism>
<keyword evidence="3" id="KW-1185">Reference proteome</keyword>
<gene>
    <name evidence="2" type="ORF">SAMN04489841_4734</name>
</gene>
<dbReference type="OrthoDB" id="241828at2157"/>
<reference evidence="3" key="1">
    <citation type="submission" date="2016-10" db="EMBL/GenBank/DDBJ databases">
        <authorList>
            <person name="Varghese N."/>
            <person name="Submissions S."/>
        </authorList>
    </citation>
    <scope>NUCLEOTIDE SEQUENCE [LARGE SCALE GENOMIC DNA]</scope>
    <source>
        <strain evidence="3">DSM 25055</strain>
    </source>
</reference>
<dbReference type="STRING" id="1186196.SAMN04489841_4734"/>
<dbReference type="InterPro" id="IPR055768">
    <property type="entry name" value="DUF7344"/>
</dbReference>
<dbReference type="EMBL" id="FOFD01000009">
    <property type="protein sequence ID" value="SER86295.1"/>
    <property type="molecule type" value="Genomic_DNA"/>
</dbReference>
<dbReference type="InterPro" id="IPR036388">
    <property type="entry name" value="WH-like_DNA-bd_sf"/>
</dbReference>
<evidence type="ECO:0000313" key="2">
    <source>
        <dbReference type="EMBL" id="SER86295.1"/>
    </source>
</evidence>
<dbReference type="Pfam" id="PF24035">
    <property type="entry name" value="DUF7344"/>
    <property type="match status" value="1"/>
</dbReference>
<proteinExistence type="predicted"/>
<accession>A0A1H9SNH5</accession>
<dbReference type="Gene3D" id="1.10.10.10">
    <property type="entry name" value="Winged helix-like DNA-binding domain superfamily/Winged helix DNA-binding domain"/>
    <property type="match status" value="1"/>
</dbReference>
<evidence type="ECO:0000313" key="3">
    <source>
        <dbReference type="Proteomes" id="UP000199114"/>
    </source>
</evidence>
<protein>
    <recommendedName>
        <fullName evidence="1">DUF7344 domain-containing protein</fullName>
    </recommendedName>
</protein>
<dbReference type="Proteomes" id="UP000199114">
    <property type="component" value="Unassembled WGS sequence"/>
</dbReference>
<dbReference type="AlphaFoldDB" id="A0A1H9SNH5"/>